<feature type="coiled-coil region" evidence="1">
    <location>
        <begin position="56"/>
        <end position="130"/>
    </location>
</feature>
<sequence length="258" mass="30078">MSRSVSYTITPAEKKRRREMYLARIRENTVGFIARFQKMYDEMINEGLDRYIPKEMDEIKELLLQAKDAIEKDAEKAQNISRNIGRKISQIRPLAITVKNKIEIEEREKRAKLRALKANLESEIEEFLNDLYNNIDDPIIKDFAFDGYLNLKKDLSRDNQKISDLDSIKNNIRSEMANVEENAAKRAEDWRNNTKSKNKIESNKELINIYSEEIKLSQEVNQEEINTVLDDIKSIDIGNSSDKIATEIEKSIEKTNNT</sequence>
<dbReference type="EMBL" id="UINC01170268">
    <property type="protein sequence ID" value="SVD74229.1"/>
    <property type="molecule type" value="Genomic_DNA"/>
</dbReference>
<accession>A0A382XTN7</accession>
<gene>
    <name evidence="2" type="ORF">METZ01_LOCUS427083</name>
</gene>
<dbReference type="AlphaFoldDB" id="A0A382XTN7"/>
<evidence type="ECO:0000313" key="2">
    <source>
        <dbReference type="EMBL" id="SVD74229.1"/>
    </source>
</evidence>
<name>A0A382XTN7_9ZZZZ</name>
<reference evidence="2" key="1">
    <citation type="submission" date="2018-05" db="EMBL/GenBank/DDBJ databases">
        <authorList>
            <person name="Lanie J.A."/>
            <person name="Ng W.-L."/>
            <person name="Kazmierczak K.M."/>
            <person name="Andrzejewski T.M."/>
            <person name="Davidsen T.M."/>
            <person name="Wayne K.J."/>
            <person name="Tettelin H."/>
            <person name="Glass J.I."/>
            <person name="Rusch D."/>
            <person name="Podicherti R."/>
            <person name="Tsui H.-C.T."/>
            <person name="Winkler M.E."/>
        </authorList>
    </citation>
    <scope>NUCLEOTIDE SEQUENCE</scope>
</reference>
<evidence type="ECO:0000256" key="1">
    <source>
        <dbReference type="SAM" id="Coils"/>
    </source>
</evidence>
<keyword evidence="1" id="KW-0175">Coiled coil</keyword>
<protein>
    <submittedName>
        <fullName evidence="2">Uncharacterized protein</fullName>
    </submittedName>
</protein>
<feature type="non-terminal residue" evidence="2">
    <location>
        <position position="258"/>
    </location>
</feature>
<organism evidence="2">
    <name type="scientific">marine metagenome</name>
    <dbReference type="NCBI Taxonomy" id="408172"/>
    <lineage>
        <taxon>unclassified sequences</taxon>
        <taxon>metagenomes</taxon>
        <taxon>ecological metagenomes</taxon>
    </lineage>
</organism>
<proteinExistence type="predicted"/>